<dbReference type="GO" id="GO:0006508">
    <property type="term" value="P:proteolysis"/>
    <property type="evidence" value="ECO:0007669"/>
    <property type="project" value="UniProtKB-KW"/>
</dbReference>
<proteinExistence type="inferred from homology"/>
<feature type="transmembrane region" description="Helical" evidence="12">
    <location>
        <begin position="223"/>
        <end position="244"/>
    </location>
</feature>
<evidence type="ECO:0000256" key="7">
    <source>
        <dbReference type="ARBA" id="ARBA00022801"/>
    </source>
</evidence>
<evidence type="ECO:0000256" key="11">
    <source>
        <dbReference type="ARBA" id="ARBA00023136"/>
    </source>
</evidence>
<dbReference type="Pfam" id="PF02163">
    <property type="entry name" value="Peptidase_M50"/>
    <property type="match status" value="2"/>
</dbReference>
<evidence type="ECO:0000256" key="2">
    <source>
        <dbReference type="ARBA" id="ARBA00004141"/>
    </source>
</evidence>
<feature type="transmembrane region" description="Helical" evidence="12">
    <location>
        <begin position="316"/>
        <end position="340"/>
    </location>
</feature>
<keyword evidence="7" id="KW-0378">Hydrolase</keyword>
<keyword evidence="10" id="KW-0482">Metalloprotease</keyword>
<evidence type="ECO:0000259" key="13">
    <source>
        <dbReference type="Pfam" id="PF02163"/>
    </source>
</evidence>
<evidence type="ECO:0000313" key="15">
    <source>
        <dbReference type="Proteomes" id="UP001257914"/>
    </source>
</evidence>
<evidence type="ECO:0000256" key="3">
    <source>
        <dbReference type="ARBA" id="ARBA00007931"/>
    </source>
</evidence>
<feature type="transmembrane region" description="Helical" evidence="12">
    <location>
        <begin position="265"/>
        <end position="296"/>
    </location>
</feature>
<comment type="cofactor">
    <cofactor evidence="1">
        <name>Zn(2+)</name>
        <dbReference type="ChEBI" id="CHEBI:29105"/>
    </cofactor>
</comment>
<keyword evidence="11 12" id="KW-0472">Membrane</keyword>
<feature type="transmembrane region" description="Helical" evidence="12">
    <location>
        <begin position="127"/>
        <end position="153"/>
    </location>
</feature>
<keyword evidence="9 12" id="KW-1133">Transmembrane helix</keyword>
<keyword evidence="6" id="KW-0479">Metal-binding</keyword>
<dbReference type="RefSeq" id="WP_315947521.1">
    <property type="nucleotide sequence ID" value="NZ_JAWCUA010000010.1"/>
</dbReference>
<keyword evidence="8" id="KW-0862">Zinc</keyword>
<evidence type="ECO:0000256" key="8">
    <source>
        <dbReference type="ARBA" id="ARBA00022833"/>
    </source>
</evidence>
<dbReference type="GO" id="GO:0008233">
    <property type="term" value="F:peptidase activity"/>
    <property type="evidence" value="ECO:0007669"/>
    <property type="project" value="UniProtKB-KW"/>
</dbReference>
<evidence type="ECO:0000313" key="14">
    <source>
        <dbReference type="EMBL" id="MDU0113938.1"/>
    </source>
</evidence>
<evidence type="ECO:0000256" key="1">
    <source>
        <dbReference type="ARBA" id="ARBA00001947"/>
    </source>
</evidence>
<keyword evidence="5 12" id="KW-0812">Transmembrane</keyword>
<feature type="domain" description="Peptidase M50" evidence="13">
    <location>
        <begin position="145"/>
        <end position="221"/>
    </location>
</feature>
<organism evidence="14 15">
    <name type="scientific">Psychrosphaera aquimarina</name>
    <dbReference type="NCBI Taxonomy" id="2044854"/>
    <lineage>
        <taxon>Bacteria</taxon>
        <taxon>Pseudomonadati</taxon>
        <taxon>Pseudomonadota</taxon>
        <taxon>Gammaproteobacteria</taxon>
        <taxon>Alteromonadales</taxon>
        <taxon>Pseudoalteromonadaceae</taxon>
        <taxon>Psychrosphaera</taxon>
    </lineage>
</organism>
<feature type="transmembrane region" description="Helical" evidence="12">
    <location>
        <begin position="196"/>
        <end position="217"/>
    </location>
</feature>
<dbReference type="InterPro" id="IPR008915">
    <property type="entry name" value="Peptidase_M50"/>
</dbReference>
<evidence type="ECO:0000256" key="6">
    <source>
        <dbReference type="ARBA" id="ARBA00022723"/>
    </source>
</evidence>
<reference evidence="14 15" key="1">
    <citation type="submission" date="2023-10" db="EMBL/GenBank/DDBJ databases">
        <title>Psychrosphaera aquimaarina strain SW33 isolated from seawater.</title>
        <authorList>
            <person name="Bayburt H."/>
            <person name="Kim J.M."/>
            <person name="Choi B.J."/>
            <person name="Jeon C.O."/>
        </authorList>
    </citation>
    <scope>NUCLEOTIDE SEQUENCE [LARGE SCALE GENOMIC DNA]</scope>
    <source>
        <strain evidence="14 15">KCTC 52743</strain>
    </source>
</reference>
<accession>A0ABU3R2N2</accession>
<evidence type="ECO:0000256" key="9">
    <source>
        <dbReference type="ARBA" id="ARBA00022989"/>
    </source>
</evidence>
<name>A0ABU3R2N2_9GAMM</name>
<evidence type="ECO:0000256" key="12">
    <source>
        <dbReference type="SAM" id="Phobius"/>
    </source>
</evidence>
<evidence type="ECO:0000256" key="4">
    <source>
        <dbReference type="ARBA" id="ARBA00022670"/>
    </source>
</evidence>
<sequence length="356" mass="39357">MVLFEFEYQGYQFKLSGSSITGKEQLTINDELIEEKRNFKTSSEYQIHHAALGDLLLTYQLGITSGKGKYQLLRNAEVLYSGETTTKEVMDKAFKNVDNKIDKKPSHLIGAFAIGFKLMKSAKAVKVLLAGSALAGWSIIFSWQFALVLIAVIMFHEYGHVWAMKKMGMKTKGFYLIPFVGGVAVGDKAKTHWQQVFIAMMGPTFGLAMSVVFYLIFLATQSHWIGLLASVSALVNIFNLLPVMPLDGGQVVKSIVFSGRSKWQYIGLLVMSAAVFALSMTFGLSLISFFIVLGVIDLLFSYKEFKTQTIEGMDRYSSVFSLVWYLITVVVFVGIILAIASSGLPGSELATTILKS</sequence>
<dbReference type="Proteomes" id="UP001257914">
    <property type="component" value="Unassembled WGS sequence"/>
</dbReference>
<gene>
    <name evidence="14" type="ORF">RT723_13200</name>
</gene>
<comment type="caution">
    <text evidence="14">The sequence shown here is derived from an EMBL/GenBank/DDBJ whole genome shotgun (WGS) entry which is preliminary data.</text>
</comment>
<keyword evidence="15" id="KW-1185">Reference proteome</keyword>
<dbReference type="PANTHER" id="PTHR39188:SF3">
    <property type="entry name" value="STAGE IV SPORULATION PROTEIN FB"/>
    <property type="match status" value="1"/>
</dbReference>
<evidence type="ECO:0000256" key="5">
    <source>
        <dbReference type="ARBA" id="ARBA00022692"/>
    </source>
</evidence>
<feature type="transmembrane region" description="Helical" evidence="12">
    <location>
        <begin position="173"/>
        <end position="189"/>
    </location>
</feature>
<feature type="domain" description="Peptidase M50" evidence="13">
    <location>
        <begin position="223"/>
        <end position="274"/>
    </location>
</feature>
<dbReference type="CDD" id="cd06160">
    <property type="entry name" value="S2P-M50_like_2"/>
    <property type="match status" value="1"/>
</dbReference>
<evidence type="ECO:0000256" key="10">
    <source>
        <dbReference type="ARBA" id="ARBA00023049"/>
    </source>
</evidence>
<dbReference type="EMBL" id="JAWCUA010000010">
    <property type="protein sequence ID" value="MDU0113938.1"/>
    <property type="molecule type" value="Genomic_DNA"/>
</dbReference>
<comment type="subcellular location">
    <subcellularLocation>
        <location evidence="2">Membrane</location>
        <topology evidence="2">Multi-pass membrane protein</topology>
    </subcellularLocation>
</comment>
<comment type="similarity">
    <text evidence="3">Belongs to the peptidase M50B family.</text>
</comment>
<protein>
    <submittedName>
        <fullName evidence="14">Site-2 protease family protein</fullName>
    </submittedName>
</protein>
<keyword evidence="4 14" id="KW-0645">Protease</keyword>
<dbReference type="PANTHER" id="PTHR39188">
    <property type="entry name" value="MEMBRANE-ASSOCIATED ZINC METALLOPROTEASE M50B"/>
    <property type="match status" value="1"/>
</dbReference>